<dbReference type="PANTHER" id="PTHR31616:SF0">
    <property type="entry name" value="GLUCAN 1,4-ALPHA-GLUCOSIDASE"/>
    <property type="match status" value="1"/>
</dbReference>
<name>A0A7X6DPC1_9BACT</name>
<organism evidence="3 4">
    <name type="scientific">Candidatus Manganitrophus noduliformans</name>
    <dbReference type="NCBI Taxonomy" id="2606439"/>
    <lineage>
        <taxon>Bacteria</taxon>
        <taxon>Pseudomonadati</taxon>
        <taxon>Nitrospirota</taxon>
        <taxon>Nitrospiria</taxon>
        <taxon>Candidatus Troglogloeales</taxon>
        <taxon>Candidatus Manganitrophaceae</taxon>
        <taxon>Candidatus Manganitrophus</taxon>
    </lineage>
</organism>
<gene>
    <name evidence="3" type="ORF">MNODULE_08485</name>
</gene>
<keyword evidence="3" id="KW-0378">Hydrolase</keyword>
<evidence type="ECO:0000313" key="4">
    <source>
        <dbReference type="Proteomes" id="UP000534783"/>
    </source>
</evidence>
<dbReference type="InterPro" id="IPR012341">
    <property type="entry name" value="6hp_glycosidase-like_sf"/>
</dbReference>
<dbReference type="GO" id="GO:0004553">
    <property type="term" value="F:hydrolase activity, hydrolyzing O-glycosyl compounds"/>
    <property type="evidence" value="ECO:0007669"/>
    <property type="project" value="UniProtKB-ARBA"/>
</dbReference>
<dbReference type="Gene3D" id="1.50.10.10">
    <property type="match status" value="1"/>
</dbReference>
<evidence type="ECO:0000259" key="1">
    <source>
        <dbReference type="Pfam" id="PF00723"/>
    </source>
</evidence>
<dbReference type="InterPro" id="IPR045582">
    <property type="entry name" value="Trehalase-like_N"/>
</dbReference>
<feature type="domain" description="GH15-like" evidence="1">
    <location>
        <begin position="272"/>
        <end position="639"/>
    </location>
</feature>
<dbReference type="SUPFAM" id="SSF48208">
    <property type="entry name" value="Six-hairpin glycosidases"/>
    <property type="match status" value="1"/>
</dbReference>
<dbReference type="InterPro" id="IPR011613">
    <property type="entry name" value="GH15-like"/>
</dbReference>
<sequence length="661" mass="75092">MASPARCVARGRPVRKGSARNDRNFLKRGSPLLPVFRFGESKLGPYQAISDYGVVGNLHTAALISSEGSIDWACFPHFDSPAVFCRLLDIGIGGYFQINLRGPYKVERSYLERTNVLSTTFSNGFGTIRVIDLMPIPAKDERPEEILRKIEGVEGEVDVEIRFKPTPDYARRNADLHPDGEGALIDRPGSLILFSISRTATLRKIPWRIEKGKAEAVIRIARGEILYLLLDYTEEADRPRAEERTPEGMEARIARTVDYWRRWAGKCRYAGPYEKEVVRSALTLKLLTFAPAGGIVAAATTSLPESIGGVRNWDYRFSWLRDAVLTLYALLVLGYREEAAAFFISTFSSSTRTHRFQIMYRIDGGTELPEETLPHLEGYRRSRPVRVGNAAAKQLQLDTYGALLDTLYTFYKRKDHPHAAELPREELRAFLKEVCEFVVAHWREPDHGIWEFRDRRRHFVHSKVMCWLTLDLSIKLAREQALKIETRGWEPVRDEIRETILKEGYDPELGSFVQAFGEKALDASALLFPILGFIDPADPRMVSTVRAIEKHLMSRHFVYRYIMEDGLPDREGTFLPCSFWLVDALSLMGEIEEADARLKHLLSCANDLGLYAEEIDPITEEHLGNFPQAFTHVALISAAVDLEKAKRGQVEKEIGSRAEER</sequence>
<feature type="domain" description="Trehalase-like N-terminal" evidence="2">
    <location>
        <begin position="49"/>
        <end position="236"/>
    </location>
</feature>
<dbReference type="GO" id="GO:0005975">
    <property type="term" value="P:carbohydrate metabolic process"/>
    <property type="evidence" value="ECO:0007669"/>
    <property type="project" value="InterPro"/>
</dbReference>
<protein>
    <submittedName>
        <fullName evidence="3">Glycoside hydrolase family 15 protein</fullName>
    </submittedName>
</protein>
<reference evidence="3 4" key="1">
    <citation type="journal article" date="2020" name="Nature">
        <title>Bacterial chemolithoautotrophy via manganese oxidation.</title>
        <authorList>
            <person name="Yu H."/>
            <person name="Leadbetter J.R."/>
        </authorList>
    </citation>
    <scope>NUCLEOTIDE SEQUENCE [LARGE SCALE GENOMIC DNA]</scope>
    <source>
        <strain evidence="3 4">Mn-1</strain>
    </source>
</reference>
<proteinExistence type="predicted"/>
<accession>A0A7X6DPC1</accession>
<dbReference type="EMBL" id="VTOW01000001">
    <property type="protein sequence ID" value="NKE70774.1"/>
    <property type="molecule type" value="Genomic_DNA"/>
</dbReference>
<evidence type="ECO:0000313" key="3">
    <source>
        <dbReference type="EMBL" id="NKE70774.1"/>
    </source>
</evidence>
<dbReference type="InterPro" id="IPR008928">
    <property type="entry name" value="6-hairpin_glycosidase_sf"/>
</dbReference>
<dbReference type="Pfam" id="PF00723">
    <property type="entry name" value="Glyco_hydro_15"/>
    <property type="match status" value="1"/>
</dbReference>
<dbReference type="Pfam" id="PF19291">
    <property type="entry name" value="TREH_N"/>
    <property type="match status" value="1"/>
</dbReference>
<evidence type="ECO:0000259" key="2">
    <source>
        <dbReference type="Pfam" id="PF19291"/>
    </source>
</evidence>
<dbReference type="Proteomes" id="UP000534783">
    <property type="component" value="Unassembled WGS sequence"/>
</dbReference>
<keyword evidence="4" id="KW-1185">Reference proteome</keyword>
<dbReference type="PANTHER" id="PTHR31616">
    <property type="entry name" value="TREHALASE"/>
    <property type="match status" value="1"/>
</dbReference>
<dbReference type="AlphaFoldDB" id="A0A7X6DPC1"/>
<comment type="caution">
    <text evidence="3">The sequence shown here is derived from an EMBL/GenBank/DDBJ whole genome shotgun (WGS) entry which is preliminary data.</text>
</comment>